<dbReference type="Gene3D" id="1.10.287.470">
    <property type="entry name" value="Helix hairpin bin"/>
    <property type="match status" value="1"/>
</dbReference>
<organism evidence="4 5">
    <name type="scientific">Paracoccus alcaliphilus</name>
    <dbReference type="NCBI Taxonomy" id="34002"/>
    <lineage>
        <taxon>Bacteria</taxon>
        <taxon>Pseudomonadati</taxon>
        <taxon>Pseudomonadota</taxon>
        <taxon>Alphaproteobacteria</taxon>
        <taxon>Rhodobacterales</taxon>
        <taxon>Paracoccaceae</taxon>
        <taxon>Paracoccus</taxon>
    </lineage>
</organism>
<keyword evidence="5" id="KW-1185">Reference proteome</keyword>
<dbReference type="InterPro" id="IPR006143">
    <property type="entry name" value="RND_pump_MFP"/>
</dbReference>
<feature type="coiled-coil region" evidence="2">
    <location>
        <begin position="145"/>
        <end position="172"/>
    </location>
</feature>
<accession>A0A1H8HZ76</accession>
<feature type="chain" id="PRO_5011542548" evidence="3">
    <location>
        <begin position="22"/>
        <end position="367"/>
    </location>
</feature>
<dbReference type="AlphaFoldDB" id="A0A1H8HZ76"/>
<name>A0A1H8HZ76_9RHOB</name>
<keyword evidence="2" id="KW-0175">Coiled coil</keyword>
<feature type="signal peptide" evidence="3">
    <location>
        <begin position="1"/>
        <end position="21"/>
    </location>
</feature>
<reference evidence="4 5" key="1">
    <citation type="submission" date="2016-10" db="EMBL/GenBank/DDBJ databases">
        <authorList>
            <person name="de Groot N.N."/>
        </authorList>
    </citation>
    <scope>NUCLEOTIDE SEQUENCE [LARGE SCALE GENOMIC DNA]</scope>
    <source>
        <strain evidence="4 5">DSM 8512</strain>
    </source>
</reference>
<evidence type="ECO:0000313" key="4">
    <source>
        <dbReference type="EMBL" id="SEN61579.1"/>
    </source>
</evidence>
<dbReference type="OrthoDB" id="9813967at2"/>
<dbReference type="EMBL" id="FODE01000011">
    <property type="protein sequence ID" value="SEN61579.1"/>
    <property type="molecule type" value="Genomic_DNA"/>
</dbReference>
<evidence type="ECO:0000313" key="5">
    <source>
        <dbReference type="Proteomes" id="UP000199054"/>
    </source>
</evidence>
<dbReference type="NCBIfam" id="TIGR01730">
    <property type="entry name" value="RND_mfp"/>
    <property type="match status" value="1"/>
</dbReference>
<comment type="similarity">
    <text evidence="1">Belongs to the membrane fusion protein (MFP) (TC 8.A.1) family.</text>
</comment>
<dbReference type="GO" id="GO:0015562">
    <property type="term" value="F:efflux transmembrane transporter activity"/>
    <property type="evidence" value="ECO:0007669"/>
    <property type="project" value="TreeGrafter"/>
</dbReference>
<gene>
    <name evidence="4" type="ORF">SAMN04489859_101125</name>
</gene>
<evidence type="ECO:0000256" key="2">
    <source>
        <dbReference type="SAM" id="Coils"/>
    </source>
</evidence>
<dbReference type="RefSeq" id="WP_090611681.1">
    <property type="nucleotide sequence ID" value="NZ_CP067124.1"/>
</dbReference>
<dbReference type="GO" id="GO:1990281">
    <property type="term" value="C:efflux pump complex"/>
    <property type="evidence" value="ECO:0007669"/>
    <property type="project" value="TreeGrafter"/>
</dbReference>
<sequence>MSARIALLAVLLTALTGPAAALSLPDWLGFGAGAQETAAPRPVVTEIVEDRDPNLPWIPGVVASRTQVAMAFQTLGRMVARDVDIGDRVVAGDLLAQQATEDLEASTRAARAAVDAAEVQLSTARTTLERTQALTERNVATAAQLEEAQRMMASAQAAADQAHSELVQAQDAEGFSRMIAPFDGVISAVHVAPGTVVGAGEPVLELSAEDGREALIDLPEAALSGIGRGAVFSVWQRSAPEAEVAATLDRIEPLADRVSRTRRLYLTLPGDAPFRLGALVQARFGSTGEPVLTLPEVAIITTDQGPRVWRVIRDGDAAHVQAVPVQTGPGWQGRVMIRQGLAAGDEIVVRGVNSLQDGQSVGRREEP</sequence>
<dbReference type="Gene3D" id="2.40.50.100">
    <property type="match status" value="1"/>
</dbReference>
<protein>
    <submittedName>
        <fullName evidence="4">RND family efflux transporter, MFP subunit</fullName>
    </submittedName>
</protein>
<dbReference type="Gene3D" id="2.40.420.20">
    <property type="match status" value="1"/>
</dbReference>
<keyword evidence="3" id="KW-0732">Signal</keyword>
<evidence type="ECO:0000256" key="1">
    <source>
        <dbReference type="ARBA" id="ARBA00009477"/>
    </source>
</evidence>
<dbReference type="STRING" id="34002.SAMN04489859_101125"/>
<evidence type="ECO:0000256" key="3">
    <source>
        <dbReference type="SAM" id="SignalP"/>
    </source>
</evidence>
<dbReference type="Proteomes" id="UP000199054">
    <property type="component" value="Unassembled WGS sequence"/>
</dbReference>
<proteinExistence type="inferred from homology"/>
<dbReference type="Gene3D" id="2.40.30.170">
    <property type="match status" value="1"/>
</dbReference>
<dbReference type="SUPFAM" id="SSF111369">
    <property type="entry name" value="HlyD-like secretion proteins"/>
    <property type="match status" value="1"/>
</dbReference>
<dbReference type="PANTHER" id="PTHR30469:SF15">
    <property type="entry name" value="HLYD FAMILY OF SECRETION PROTEINS"/>
    <property type="match status" value="1"/>
</dbReference>
<dbReference type="PANTHER" id="PTHR30469">
    <property type="entry name" value="MULTIDRUG RESISTANCE PROTEIN MDTA"/>
    <property type="match status" value="1"/>
</dbReference>